<dbReference type="GO" id="GO:0046983">
    <property type="term" value="F:protein dimerization activity"/>
    <property type="evidence" value="ECO:0007669"/>
    <property type="project" value="UniProtKB-ARBA"/>
</dbReference>
<dbReference type="GO" id="GO:0005634">
    <property type="term" value="C:nucleus"/>
    <property type="evidence" value="ECO:0007669"/>
    <property type="project" value="UniProtKB-SubCell"/>
</dbReference>
<dbReference type="FunFam" id="1.20.5.170:FF:000020">
    <property type="entry name" value="BZIP transcription factor"/>
    <property type="match status" value="1"/>
</dbReference>
<evidence type="ECO:0000259" key="7">
    <source>
        <dbReference type="PROSITE" id="PS50217"/>
    </source>
</evidence>
<evidence type="ECO:0000313" key="9">
    <source>
        <dbReference type="Proteomes" id="UP000434276"/>
    </source>
</evidence>
<comment type="subcellular location">
    <subcellularLocation>
        <location evidence="1">Nucleus</location>
    </subcellularLocation>
</comment>
<dbReference type="GO" id="GO:0003677">
    <property type="term" value="F:DNA binding"/>
    <property type="evidence" value="ECO:0007669"/>
    <property type="project" value="UniProtKB-KW"/>
</dbReference>
<evidence type="ECO:0000256" key="6">
    <source>
        <dbReference type="SAM" id="MobiDB-lite"/>
    </source>
</evidence>
<accession>A0A5S9YBF9</accession>
<dbReference type="SMART" id="SM00338">
    <property type="entry name" value="BRLZ"/>
    <property type="match status" value="1"/>
</dbReference>
<evidence type="ECO:0000256" key="1">
    <source>
        <dbReference type="ARBA" id="ARBA00004123"/>
    </source>
</evidence>
<dbReference type="Pfam" id="PF00170">
    <property type="entry name" value="bZIP_1"/>
    <property type="match status" value="1"/>
</dbReference>
<evidence type="ECO:0000256" key="4">
    <source>
        <dbReference type="ARBA" id="ARBA00023163"/>
    </source>
</evidence>
<name>A0A5S9YBF9_ARATH</name>
<evidence type="ECO:0000313" key="8">
    <source>
        <dbReference type="EMBL" id="CAA0406202.1"/>
    </source>
</evidence>
<dbReference type="PANTHER" id="PTHR46324">
    <property type="entry name" value="BASIC LEUCINE ZIPPER 43-RELATED"/>
    <property type="match status" value="1"/>
</dbReference>
<dbReference type="ExpressionAtlas" id="A0A5S9YBF9">
    <property type="expression patterns" value="baseline and differential"/>
</dbReference>
<feature type="region of interest" description="Disordered" evidence="6">
    <location>
        <begin position="72"/>
        <end position="91"/>
    </location>
</feature>
<feature type="domain" description="BZIP" evidence="7">
    <location>
        <begin position="70"/>
        <end position="133"/>
    </location>
</feature>
<reference evidence="8 9" key="1">
    <citation type="submission" date="2019-12" db="EMBL/GenBank/DDBJ databases">
        <authorList>
            <person name="Jiao W.-B."/>
            <person name="Schneeberger K."/>
        </authorList>
    </citation>
    <scope>NUCLEOTIDE SEQUENCE [LARGE SCALE GENOMIC DNA]</scope>
    <source>
        <strain evidence="9">cv. C24</strain>
    </source>
</reference>
<keyword evidence="2" id="KW-0805">Transcription regulation</keyword>
<keyword evidence="3" id="KW-0238">DNA-binding</keyword>
<dbReference type="Proteomes" id="UP000434276">
    <property type="component" value="Unassembled WGS sequence"/>
</dbReference>
<dbReference type="Gene3D" id="1.20.5.170">
    <property type="match status" value="1"/>
</dbReference>
<evidence type="ECO:0000256" key="5">
    <source>
        <dbReference type="ARBA" id="ARBA00023242"/>
    </source>
</evidence>
<dbReference type="AlphaFoldDB" id="A0A5S9YBF9"/>
<dbReference type="InterPro" id="IPR045314">
    <property type="entry name" value="bZIP_plant_GBF1"/>
</dbReference>
<keyword evidence="4" id="KW-0804">Transcription</keyword>
<dbReference type="InterPro" id="IPR046347">
    <property type="entry name" value="bZIP_sf"/>
</dbReference>
<proteinExistence type="predicted"/>
<dbReference type="PROSITE" id="PS50217">
    <property type="entry name" value="BZIP"/>
    <property type="match status" value="1"/>
</dbReference>
<evidence type="ECO:0000256" key="3">
    <source>
        <dbReference type="ARBA" id="ARBA00023125"/>
    </source>
</evidence>
<organism evidence="8 9">
    <name type="scientific">Arabidopsis thaliana</name>
    <name type="common">Mouse-ear cress</name>
    <dbReference type="NCBI Taxonomy" id="3702"/>
    <lineage>
        <taxon>Eukaryota</taxon>
        <taxon>Viridiplantae</taxon>
        <taxon>Streptophyta</taxon>
        <taxon>Embryophyta</taxon>
        <taxon>Tracheophyta</taxon>
        <taxon>Spermatophyta</taxon>
        <taxon>Magnoliopsida</taxon>
        <taxon>eudicotyledons</taxon>
        <taxon>Gunneridae</taxon>
        <taxon>Pentapetalae</taxon>
        <taxon>rosids</taxon>
        <taxon>malvids</taxon>
        <taxon>Brassicales</taxon>
        <taxon>Brassicaceae</taxon>
        <taxon>Camelineae</taxon>
        <taxon>Arabidopsis</taxon>
    </lineage>
</organism>
<dbReference type="OrthoDB" id="551672at2759"/>
<dbReference type="EMBL" id="CACSHJ010000096">
    <property type="protein sequence ID" value="CAA0406202.1"/>
    <property type="molecule type" value="Genomic_DNA"/>
</dbReference>
<dbReference type="InterPro" id="IPR004827">
    <property type="entry name" value="bZIP"/>
</dbReference>
<dbReference type="GO" id="GO:0003700">
    <property type="term" value="F:DNA-binding transcription factor activity"/>
    <property type="evidence" value="ECO:0007669"/>
    <property type="project" value="InterPro"/>
</dbReference>
<dbReference type="InterPro" id="IPR044521">
    <property type="entry name" value="AtbZIP8/43"/>
</dbReference>
<dbReference type="PROSITE" id="PS00036">
    <property type="entry name" value="BZIP_BASIC"/>
    <property type="match status" value="1"/>
</dbReference>
<gene>
    <name evidence="8" type="ORF">C24_LOCUS23874</name>
</gene>
<dbReference type="SUPFAM" id="SSF57959">
    <property type="entry name" value="Leucine zipper domain"/>
    <property type="match status" value="1"/>
</dbReference>
<protein>
    <recommendedName>
        <fullName evidence="7">BZIP domain-containing protein</fullName>
    </recommendedName>
</protein>
<evidence type="ECO:0000256" key="2">
    <source>
        <dbReference type="ARBA" id="ARBA00023015"/>
    </source>
</evidence>
<dbReference type="PANTHER" id="PTHR46324:SF3">
    <property type="entry name" value="BASIC LEUCINE ZIPPER 43-RELATED"/>
    <property type="match status" value="1"/>
</dbReference>
<dbReference type="CDD" id="cd14702">
    <property type="entry name" value="bZIP_plant_GBF1"/>
    <property type="match status" value="1"/>
</dbReference>
<keyword evidence="5" id="KW-0539">Nucleus</keyword>
<sequence>MQPSTNIFSLHGCPPSYLSHIPTSSPFFGQNPNPFFSFETGVNTSQFMSLISSNNSTSDEAEENHKEIINERKQKRKISNRESARRSRMRKQRQVDELWSQVMWLRNENHQLLRKLNCVLESQEKVIEENVQLKEETTELKQMISDMQLQNQSPFSCIRDDDDVV</sequence>